<proteinExistence type="predicted"/>
<evidence type="ECO:0000313" key="2">
    <source>
        <dbReference type="Proteomes" id="UP001497535"/>
    </source>
</evidence>
<name>A0ACB1A6R1_MELEN</name>
<organism evidence="1 2">
    <name type="scientific">Meloidogyne enterolobii</name>
    <name type="common">Root-knot nematode worm</name>
    <name type="synonym">Meloidogyne mayaguensis</name>
    <dbReference type="NCBI Taxonomy" id="390850"/>
    <lineage>
        <taxon>Eukaryota</taxon>
        <taxon>Metazoa</taxon>
        <taxon>Ecdysozoa</taxon>
        <taxon>Nematoda</taxon>
        <taxon>Chromadorea</taxon>
        <taxon>Rhabditida</taxon>
        <taxon>Tylenchina</taxon>
        <taxon>Tylenchomorpha</taxon>
        <taxon>Tylenchoidea</taxon>
        <taxon>Meloidogynidae</taxon>
        <taxon>Meloidogyninae</taxon>
        <taxon>Meloidogyne</taxon>
    </lineage>
</organism>
<accession>A0ACB1A6R1</accession>
<keyword evidence="2" id="KW-1185">Reference proteome</keyword>
<dbReference type="Proteomes" id="UP001497535">
    <property type="component" value="Unassembled WGS sequence"/>
</dbReference>
<protein>
    <submittedName>
        <fullName evidence="1">Uncharacterized protein</fullName>
    </submittedName>
</protein>
<sequence length="115" mass="13735">MLFWLFVLKCLFLECFCVFVVFLCLCFLSGKFFRNFNSNLCFISCIFSFRKIIYFFVFCFLIKFLYFLSGKFCLYFSFVIKFCLSLNYFIFPSPTTPIFANSIIFCCCSPIPEQL</sequence>
<reference evidence="1" key="1">
    <citation type="submission" date="2023-11" db="EMBL/GenBank/DDBJ databases">
        <authorList>
            <person name="Poullet M."/>
        </authorList>
    </citation>
    <scope>NUCLEOTIDE SEQUENCE</scope>
    <source>
        <strain evidence="1">E1834</strain>
    </source>
</reference>
<comment type="caution">
    <text evidence="1">The sequence shown here is derived from an EMBL/GenBank/DDBJ whole genome shotgun (WGS) entry which is preliminary data.</text>
</comment>
<gene>
    <name evidence="1" type="ORF">MENTE1834_LOCUS34365</name>
</gene>
<dbReference type="EMBL" id="CAVMJV010000062">
    <property type="protein sequence ID" value="CAK5086848.1"/>
    <property type="molecule type" value="Genomic_DNA"/>
</dbReference>
<evidence type="ECO:0000313" key="1">
    <source>
        <dbReference type="EMBL" id="CAK5086848.1"/>
    </source>
</evidence>